<comment type="caution">
    <text evidence="2">The sequence shown here is derived from an EMBL/GenBank/DDBJ whole genome shotgun (WGS) entry which is preliminary data.</text>
</comment>
<proteinExistence type="predicted"/>
<organism evidence="2 3">
    <name type="scientific">Sinanodonta woodiana</name>
    <name type="common">Chinese pond mussel</name>
    <name type="synonym">Anodonta woodiana</name>
    <dbReference type="NCBI Taxonomy" id="1069815"/>
    <lineage>
        <taxon>Eukaryota</taxon>
        <taxon>Metazoa</taxon>
        <taxon>Spiralia</taxon>
        <taxon>Lophotrochozoa</taxon>
        <taxon>Mollusca</taxon>
        <taxon>Bivalvia</taxon>
        <taxon>Autobranchia</taxon>
        <taxon>Heteroconchia</taxon>
        <taxon>Palaeoheterodonta</taxon>
        <taxon>Unionida</taxon>
        <taxon>Unionoidea</taxon>
        <taxon>Unionidae</taxon>
        <taxon>Unioninae</taxon>
        <taxon>Sinanodonta</taxon>
    </lineage>
</organism>
<keyword evidence="1" id="KW-0472">Membrane</keyword>
<dbReference type="EMBL" id="JBJQND010000019">
    <property type="protein sequence ID" value="KAL3831542.1"/>
    <property type="molecule type" value="Genomic_DNA"/>
</dbReference>
<keyword evidence="1" id="KW-0812">Transmembrane</keyword>
<dbReference type="Proteomes" id="UP001634394">
    <property type="component" value="Unassembled WGS sequence"/>
</dbReference>
<reference evidence="2 3" key="1">
    <citation type="submission" date="2024-11" db="EMBL/GenBank/DDBJ databases">
        <title>Chromosome-level genome assembly of the freshwater bivalve Anodonta woodiana.</title>
        <authorList>
            <person name="Chen X."/>
        </authorList>
    </citation>
    <scope>NUCLEOTIDE SEQUENCE [LARGE SCALE GENOMIC DNA]</scope>
    <source>
        <strain evidence="2">MN2024</strain>
        <tissue evidence="2">Gills</tissue>
    </source>
</reference>
<evidence type="ECO:0000256" key="1">
    <source>
        <dbReference type="SAM" id="Phobius"/>
    </source>
</evidence>
<name>A0ABD3T3Q8_SINWO</name>
<feature type="transmembrane region" description="Helical" evidence="1">
    <location>
        <begin position="40"/>
        <end position="61"/>
    </location>
</feature>
<accession>A0ABD3T3Q8</accession>
<evidence type="ECO:0000313" key="2">
    <source>
        <dbReference type="EMBL" id="KAL3831542.1"/>
    </source>
</evidence>
<keyword evidence="3" id="KW-1185">Reference proteome</keyword>
<gene>
    <name evidence="2" type="ORF">ACJMK2_023283</name>
</gene>
<keyword evidence="1" id="KW-1133">Transmembrane helix</keyword>
<sequence length="456" mass="50838">MLYDISFFGGVGVGEWSKALAVTGHYHLTSAPPIPFSKRIAAVYFIALFVLPFVLVVVSLVHSQQVLDRAIVKGTSMESNHDNQFSRQFTKPPTPSYFSCFDLEACRTGLEFCNQRRKACEKCEDYRHTCGTNLQNINCTQYCVSLLVEEQCLANVAAMQTRTLVTRGLSENSEQTQAPDSVNKPGHDIDWKLIVIGILGFAVIISVALNIYLKIQIQQYKSQKITDEQFSLLEVCSSGPLSEDPKFTDFNSSHYCSLPSKNDNSGHDSMHTSANVAAPEIRDLKQIKVDEERLNRTYVPSLPYETYNGGQKRGSRRTAEDVQELKIIRAEIQGQEMDTDNWSTSGYSSSVTSSLGGVPVVKNTINITVNGVPNPLSIVPTETEREASTREYTVMDCPYGVQEIQDDDKSYSSKIVIVDHQPQTQNQKPVSDEHDCTKIAVGDMSVHMDDLNKCFK</sequence>
<protein>
    <submittedName>
        <fullName evidence="2">Uncharacterized protein</fullName>
    </submittedName>
</protein>
<dbReference type="AlphaFoldDB" id="A0ABD3T3Q8"/>
<feature type="transmembrane region" description="Helical" evidence="1">
    <location>
        <begin position="193"/>
        <end position="213"/>
    </location>
</feature>
<evidence type="ECO:0000313" key="3">
    <source>
        <dbReference type="Proteomes" id="UP001634394"/>
    </source>
</evidence>